<feature type="region of interest" description="Disordered" evidence="6">
    <location>
        <begin position="1"/>
        <end position="83"/>
    </location>
</feature>
<dbReference type="Gramene" id="TRITD2Av1G049150.1">
    <property type="protein sequence ID" value="TRITD2Av1G049150.1"/>
    <property type="gene ID" value="TRITD2Av1G049150"/>
</dbReference>
<dbReference type="GO" id="GO:0005634">
    <property type="term" value="C:nucleus"/>
    <property type="evidence" value="ECO:0007669"/>
    <property type="project" value="UniProtKB-SubCell"/>
</dbReference>
<dbReference type="AlphaFoldDB" id="A0A9R1NMQ8"/>
<dbReference type="Gene3D" id="2.40.330.10">
    <property type="entry name" value="DNA-binding pseudobarrel domain"/>
    <property type="match status" value="1"/>
</dbReference>
<reference evidence="7 8" key="1">
    <citation type="submission" date="2017-09" db="EMBL/GenBank/DDBJ databases">
        <authorList>
            <consortium name="International Durum Wheat Genome Sequencing Consortium (IDWGSC)"/>
            <person name="Milanesi L."/>
        </authorList>
    </citation>
    <scope>NUCLEOTIDE SEQUENCE [LARGE SCALE GENOMIC DNA]</scope>
    <source>
        <strain evidence="8">cv. Svevo</strain>
    </source>
</reference>
<organism evidence="7 8">
    <name type="scientific">Triticum turgidum subsp. durum</name>
    <name type="common">Durum wheat</name>
    <name type="synonym">Triticum durum</name>
    <dbReference type="NCBI Taxonomy" id="4567"/>
    <lineage>
        <taxon>Eukaryota</taxon>
        <taxon>Viridiplantae</taxon>
        <taxon>Streptophyta</taxon>
        <taxon>Embryophyta</taxon>
        <taxon>Tracheophyta</taxon>
        <taxon>Spermatophyta</taxon>
        <taxon>Magnoliopsida</taxon>
        <taxon>Liliopsida</taxon>
        <taxon>Poales</taxon>
        <taxon>Poaceae</taxon>
        <taxon>BOP clade</taxon>
        <taxon>Pooideae</taxon>
        <taxon>Triticodae</taxon>
        <taxon>Triticeae</taxon>
        <taxon>Triticinae</taxon>
        <taxon>Triticum</taxon>
    </lineage>
</organism>
<keyword evidence="5" id="KW-0539">Nucleus</keyword>
<dbReference type="SUPFAM" id="SSF101936">
    <property type="entry name" value="DNA-binding pseudobarrel domain"/>
    <property type="match status" value="1"/>
</dbReference>
<protein>
    <recommendedName>
        <fullName evidence="9">TF-B3 domain-containing protein</fullName>
    </recommendedName>
</protein>
<accession>A0A9R1NMQ8</accession>
<dbReference type="InterPro" id="IPR003340">
    <property type="entry name" value="B3_DNA-bd"/>
</dbReference>
<keyword evidence="2" id="KW-0805">Transcription regulation</keyword>
<dbReference type="InterPro" id="IPR044837">
    <property type="entry name" value="REM16-like"/>
</dbReference>
<evidence type="ECO:0000256" key="5">
    <source>
        <dbReference type="ARBA" id="ARBA00023242"/>
    </source>
</evidence>
<dbReference type="CDD" id="cd10017">
    <property type="entry name" value="B3_DNA"/>
    <property type="match status" value="1"/>
</dbReference>
<dbReference type="Proteomes" id="UP000324705">
    <property type="component" value="Chromosome 2A"/>
</dbReference>
<gene>
    <name evidence="7" type="ORF">TRITD_2Av1G049150</name>
</gene>
<keyword evidence="3" id="KW-0238">DNA-binding</keyword>
<dbReference type="EMBL" id="LT934113">
    <property type="protein sequence ID" value="VAH27800.1"/>
    <property type="molecule type" value="Genomic_DNA"/>
</dbReference>
<evidence type="ECO:0000256" key="3">
    <source>
        <dbReference type="ARBA" id="ARBA00023125"/>
    </source>
</evidence>
<evidence type="ECO:0000313" key="8">
    <source>
        <dbReference type="Proteomes" id="UP000324705"/>
    </source>
</evidence>
<feature type="compositionally biased region" description="Low complexity" evidence="6">
    <location>
        <begin position="23"/>
        <end position="44"/>
    </location>
</feature>
<evidence type="ECO:0000256" key="4">
    <source>
        <dbReference type="ARBA" id="ARBA00023163"/>
    </source>
</evidence>
<evidence type="ECO:0000256" key="6">
    <source>
        <dbReference type="SAM" id="MobiDB-lite"/>
    </source>
</evidence>
<keyword evidence="4" id="KW-0804">Transcription</keyword>
<name>A0A9R1NMQ8_TRITD</name>
<evidence type="ECO:0000313" key="7">
    <source>
        <dbReference type="EMBL" id="VAH27800.1"/>
    </source>
</evidence>
<evidence type="ECO:0008006" key="9">
    <source>
        <dbReference type="Google" id="ProtNLM"/>
    </source>
</evidence>
<dbReference type="GO" id="GO:0003677">
    <property type="term" value="F:DNA binding"/>
    <property type="evidence" value="ECO:0007669"/>
    <property type="project" value="UniProtKB-KW"/>
</dbReference>
<evidence type="ECO:0000256" key="1">
    <source>
        <dbReference type="ARBA" id="ARBA00004123"/>
    </source>
</evidence>
<dbReference type="PANTHER" id="PTHR31391">
    <property type="entry name" value="B3 DOMAIN-CONTAINING PROTEIN OS11G0197600-RELATED"/>
    <property type="match status" value="1"/>
</dbReference>
<dbReference type="InterPro" id="IPR015300">
    <property type="entry name" value="DNA-bd_pseudobarrel_sf"/>
</dbReference>
<sequence length="253" mass="28491">MAEPNSYEEQRRRQVEETSGSWRSCACTASPSPSARPPSSRSRSVQAHASFLAKDQAAEAVSRRPDSAVRQGRRSARATRLPRQENQVHPCLTQTVLSIDFLCIGIGSTTYYSITWLSFRGGAYVQRRQLPPDDVYATDEASAYALTKAEELKSQLCSDHPSFVKPICYKTATASCLRIPQLFKGWYLPWCNEMIYLVDEQDVEFHLPYHALSGSIGTGWKMFAIGHNLADGDCLVFQQVQKTKFKVRLLKLF</sequence>
<comment type="subcellular location">
    <subcellularLocation>
        <location evidence="1">Nucleus</location>
    </subcellularLocation>
</comment>
<keyword evidence="8" id="KW-1185">Reference proteome</keyword>
<proteinExistence type="predicted"/>
<dbReference type="PANTHER" id="PTHR31391:SF77">
    <property type="entry name" value="GENOME ASSEMBLY, CHROMOSOME: II"/>
    <property type="match status" value="1"/>
</dbReference>
<evidence type="ECO:0000256" key="2">
    <source>
        <dbReference type="ARBA" id="ARBA00023015"/>
    </source>
</evidence>